<keyword evidence="2" id="KW-1185">Reference proteome</keyword>
<keyword evidence="1" id="KW-0238">DNA-binding</keyword>
<name>A0ABT4UCU0_9ACTN</name>
<dbReference type="InterPro" id="IPR007351">
    <property type="entry name" value="YjbR"/>
</dbReference>
<dbReference type="EMBL" id="JAQFWQ010000139">
    <property type="protein sequence ID" value="MDA2814717.1"/>
    <property type="molecule type" value="Genomic_DNA"/>
</dbReference>
<evidence type="ECO:0000313" key="2">
    <source>
        <dbReference type="Proteomes" id="UP001527866"/>
    </source>
</evidence>
<dbReference type="Proteomes" id="UP001527866">
    <property type="component" value="Unassembled WGS sequence"/>
</dbReference>
<dbReference type="GO" id="GO:0003677">
    <property type="term" value="F:DNA binding"/>
    <property type="evidence" value="ECO:0007669"/>
    <property type="project" value="UniProtKB-KW"/>
</dbReference>
<dbReference type="Pfam" id="PF04237">
    <property type="entry name" value="YjbR"/>
    <property type="match status" value="1"/>
</dbReference>
<reference evidence="1 2" key="1">
    <citation type="submission" date="2023-01" db="EMBL/GenBank/DDBJ databases">
        <title>Draft genome sequence of Nocardiopsis sp. RSe5-2 isolated from halophytes.</title>
        <authorList>
            <person name="Duangmal K."/>
            <person name="Chantavorakit T."/>
        </authorList>
    </citation>
    <scope>NUCLEOTIDE SEQUENCE [LARGE SCALE GENOMIC DNA]</scope>
    <source>
        <strain evidence="1 2">RSe5-2</strain>
    </source>
</reference>
<gene>
    <name evidence="1" type="ORF">O4J56_29000</name>
</gene>
<dbReference type="Gene3D" id="3.90.1150.30">
    <property type="match status" value="1"/>
</dbReference>
<dbReference type="InterPro" id="IPR058532">
    <property type="entry name" value="YjbR/MT2646/Rv2570-like"/>
</dbReference>
<protein>
    <submittedName>
        <fullName evidence="1">MmcQ/YjbR family DNA-binding protein</fullName>
    </submittedName>
</protein>
<comment type="caution">
    <text evidence="1">The sequence shown here is derived from an EMBL/GenBank/DDBJ whole genome shotgun (WGS) entry which is preliminary data.</text>
</comment>
<sequence length="135" mass="15185">MTPQQFIDAALWFPETRETEPFGPGVIVYKVREKVFAMLMPGDADRSARISLKCDPGLAMELRAQFPAVVPGYHLNKRHWNTVYLDGTVPDDELMEMLRHSYERVVAGMRRADRDRLMGALGDGLPPLDEAPEGA</sequence>
<dbReference type="SUPFAM" id="SSF142906">
    <property type="entry name" value="YjbR-like"/>
    <property type="match status" value="1"/>
</dbReference>
<proteinExistence type="predicted"/>
<dbReference type="RefSeq" id="WP_270690210.1">
    <property type="nucleotide sequence ID" value="NZ_JAQFWQ010000139.1"/>
</dbReference>
<organism evidence="1 2">
    <name type="scientific">Nocardiopsis endophytica</name>
    <dbReference type="NCBI Taxonomy" id="3018445"/>
    <lineage>
        <taxon>Bacteria</taxon>
        <taxon>Bacillati</taxon>
        <taxon>Actinomycetota</taxon>
        <taxon>Actinomycetes</taxon>
        <taxon>Streptosporangiales</taxon>
        <taxon>Nocardiopsidaceae</taxon>
        <taxon>Nocardiopsis</taxon>
    </lineage>
</organism>
<evidence type="ECO:0000313" key="1">
    <source>
        <dbReference type="EMBL" id="MDA2814717.1"/>
    </source>
</evidence>
<dbReference type="InterPro" id="IPR038056">
    <property type="entry name" value="YjbR-like_sf"/>
</dbReference>
<dbReference type="PANTHER" id="PTHR35145">
    <property type="entry name" value="CYTOPLASMIC PROTEIN-RELATED"/>
    <property type="match status" value="1"/>
</dbReference>
<accession>A0ABT4UCU0</accession>
<dbReference type="PANTHER" id="PTHR35145:SF1">
    <property type="entry name" value="CYTOPLASMIC PROTEIN"/>
    <property type="match status" value="1"/>
</dbReference>